<dbReference type="PROSITE" id="PS51257">
    <property type="entry name" value="PROKAR_LIPOPROTEIN"/>
    <property type="match status" value="1"/>
</dbReference>
<sequence>MKKLTIPLLLFIITLGTSCEKDEITPANPNAKQEIIECRKCMEGWDITDPIP</sequence>
<dbReference type="STRING" id="572036.SAMN05661099_1149"/>
<name>A0A1T5AZZ8_9SPHI</name>
<gene>
    <name evidence="1" type="ORF">SAMN05661099_1149</name>
</gene>
<keyword evidence="2" id="KW-1185">Reference proteome</keyword>
<dbReference type="AlphaFoldDB" id="A0A1T5AZZ8"/>
<evidence type="ECO:0008006" key="3">
    <source>
        <dbReference type="Google" id="ProtNLM"/>
    </source>
</evidence>
<reference evidence="2" key="1">
    <citation type="submission" date="2017-02" db="EMBL/GenBank/DDBJ databases">
        <authorList>
            <person name="Varghese N."/>
            <person name="Submissions S."/>
        </authorList>
    </citation>
    <scope>NUCLEOTIDE SEQUENCE [LARGE SCALE GENOMIC DNA]</scope>
    <source>
        <strain evidence="2">DSM 22385</strain>
    </source>
</reference>
<dbReference type="EMBL" id="FUYR01000001">
    <property type="protein sequence ID" value="SKB40203.1"/>
    <property type="molecule type" value="Genomic_DNA"/>
</dbReference>
<accession>A0A1T5AZZ8</accession>
<evidence type="ECO:0000313" key="1">
    <source>
        <dbReference type="EMBL" id="SKB40203.1"/>
    </source>
</evidence>
<dbReference type="RefSeq" id="WP_170878386.1">
    <property type="nucleotide sequence ID" value="NZ_FUYR01000001.1"/>
</dbReference>
<organism evidence="1 2">
    <name type="scientific">Daejeonella lutea</name>
    <dbReference type="NCBI Taxonomy" id="572036"/>
    <lineage>
        <taxon>Bacteria</taxon>
        <taxon>Pseudomonadati</taxon>
        <taxon>Bacteroidota</taxon>
        <taxon>Sphingobacteriia</taxon>
        <taxon>Sphingobacteriales</taxon>
        <taxon>Sphingobacteriaceae</taxon>
        <taxon>Daejeonella</taxon>
    </lineage>
</organism>
<evidence type="ECO:0000313" key="2">
    <source>
        <dbReference type="Proteomes" id="UP000189981"/>
    </source>
</evidence>
<dbReference type="Proteomes" id="UP000189981">
    <property type="component" value="Unassembled WGS sequence"/>
</dbReference>
<protein>
    <recommendedName>
        <fullName evidence="3">Lipoprotein</fullName>
    </recommendedName>
</protein>
<proteinExistence type="predicted"/>